<dbReference type="Proteomes" id="UP000007819">
    <property type="component" value="Chromosome A1"/>
</dbReference>
<keyword evidence="6 14" id="KW-0812">Transmembrane</keyword>
<accession>C4WU79</accession>
<comment type="subcellular location">
    <subcellularLocation>
        <location evidence="1">Mitochondrion inner membrane</location>
        <topology evidence="1">Single-pass membrane protein</topology>
    </subcellularLocation>
</comment>
<evidence type="ECO:0000256" key="12">
    <source>
        <dbReference type="ARBA" id="ARBA00030212"/>
    </source>
</evidence>
<gene>
    <name evidence="15" type="primary">ACYPI006161</name>
    <name evidence="16" type="synonym">100165200</name>
</gene>
<protein>
    <recommendedName>
        <fullName evidence="3">NADH dehydrogenase [ubiquinone] 1 beta subcomplex subunit 4</fullName>
    </recommendedName>
    <alternativeName>
        <fullName evidence="12">Complex I-B15</fullName>
    </alternativeName>
    <alternativeName>
        <fullName evidence="13">NADH-ubiquinone oxidoreductase B15 subunit</fullName>
    </alternativeName>
</protein>
<evidence type="ECO:0000256" key="9">
    <source>
        <dbReference type="ARBA" id="ARBA00022989"/>
    </source>
</evidence>
<keyword evidence="11 14" id="KW-0472">Membrane</keyword>
<proteinExistence type="evidence at transcript level"/>
<dbReference type="EnsemblMetazoa" id="NM_001246062.1">
    <property type="protein sequence ID" value="NP_001232991.1"/>
    <property type="gene ID" value="LOC100165200"/>
</dbReference>
<evidence type="ECO:0000256" key="1">
    <source>
        <dbReference type="ARBA" id="ARBA00004434"/>
    </source>
</evidence>
<evidence type="ECO:0000256" key="3">
    <source>
        <dbReference type="ARBA" id="ARBA00018681"/>
    </source>
</evidence>
<evidence type="ECO:0000256" key="8">
    <source>
        <dbReference type="ARBA" id="ARBA00022982"/>
    </source>
</evidence>
<dbReference type="GO" id="GO:0005743">
    <property type="term" value="C:mitochondrial inner membrane"/>
    <property type="evidence" value="ECO:0007669"/>
    <property type="project" value="UniProtKB-SubCell"/>
</dbReference>
<evidence type="ECO:0000256" key="7">
    <source>
        <dbReference type="ARBA" id="ARBA00022792"/>
    </source>
</evidence>
<dbReference type="InterPro" id="IPR009866">
    <property type="entry name" value="NADH_UbQ_OxRdtase_NDUFB4_su"/>
</dbReference>
<accession>J9K0A8</accession>
<evidence type="ECO:0000256" key="2">
    <source>
        <dbReference type="ARBA" id="ARBA00007260"/>
    </source>
</evidence>
<evidence type="ECO:0000256" key="10">
    <source>
        <dbReference type="ARBA" id="ARBA00023128"/>
    </source>
</evidence>
<keyword evidence="10" id="KW-0496">Mitochondrion</keyword>
<keyword evidence="7" id="KW-0999">Mitochondrion inner membrane</keyword>
<keyword evidence="9 14" id="KW-1133">Transmembrane helix</keyword>
<keyword evidence="4" id="KW-0813">Transport</keyword>
<dbReference type="FunCoup" id="C4WU79">
    <property type="interactions" value="276"/>
</dbReference>
<reference evidence="15" key="1">
    <citation type="submission" date="2009-06" db="EMBL/GenBank/DDBJ databases">
        <title>A full-length cDNA resource of the pea aphid, Acyrthosiphon pisum.</title>
        <authorList>
            <person name="Shigenobu S."/>
            <person name="Nakabachi A."/>
            <person name="Richards S."/>
        </authorList>
    </citation>
    <scope>NUCLEOTIDE SEQUENCE</scope>
    <source>
        <strain evidence="15">LSR1</strain>
        <tissue evidence="15">Whole body</tissue>
    </source>
</reference>
<evidence type="ECO:0000313" key="17">
    <source>
        <dbReference type="Proteomes" id="UP000007819"/>
    </source>
</evidence>
<organism evidence="15">
    <name type="scientific">Acyrthosiphon pisum</name>
    <name type="common">Pea aphid</name>
    <dbReference type="NCBI Taxonomy" id="7029"/>
    <lineage>
        <taxon>Eukaryota</taxon>
        <taxon>Metazoa</taxon>
        <taxon>Ecdysozoa</taxon>
        <taxon>Arthropoda</taxon>
        <taxon>Hexapoda</taxon>
        <taxon>Insecta</taxon>
        <taxon>Pterygota</taxon>
        <taxon>Neoptera</taxon>
        <taxon>Paraneoptera</taxon>
        <taxon>Hemiptera</taxon>
        <taxon>Sternorrhyncha</taxon>
        <taxon>Aphidomorpha</taxon>
        <taxon>Aphidoidea</taxon>
        <taxon>Aphididae</taxon>
        <taxon>Macrosiphini</taxon>
        <taxon>Acyrthosiphon</taxon>
    </lineage>
</organism>
<keyword evidence="17" id="KW-1185">Reference proteome</keyword>
<dbReference type="AlphaFoldDB" id="C4WU79"/>
<evidence type="ECO:0000256" key="14">
    <source>
        <dbReference type="SAM" id="Phobius"/>
    </source>
</evidence>
<name>C4WU79_ACYPI</name>
<evidence type="ECO:0000313" key="15">
    <source>
        <dbReference type="EMBL" id="BAH71449.1"/>
    </source>
</evidence>
<dbReference type="Pfam" id="PF07225">
    <property type="entry name" value="NDUF_B4"/>
    <property type="match status" value="1"/>
</dbReference>
<evidence type="ECO:0000313" key="16">
    <source>
        <dbReference type="EnsemblMetazoa" id="NP_001232991.1"/>
    </source>
</evidence>
<dbReference type="PANTHER" id="PTHR15469:SF0">
    <property type="entry name" value="NADH DEHYDROGENASE [UBIQUINONE] 1 BETA SUBCOMPLEX SUBUNIT 4"/>
    <property type="match status" value="1"/>
</dbReference>
<dbReference type="STRING" id="7029.C4WU79"/>
<dbReference type="HOGENOM" id="CLU_161586_0_0_1"/>
<keyword evidence="5" id="KW-0679">Respiratory chain</keyword>
<dbReference type="OrthoDB" id="5818798at2759"/>
<evidence type="ECO:0000256" key="6">
    <source>
        <dbReference type="ARBA" id="ARBA00022692"/>
    </source>
</evidence>
<sequence length="120" mass="14039">MAHVHGAPYKTVTDPELIRKKNELRKAVSLEYIKHTSNPYRNIKMEGGTLFDVGIQRYMSLKATQHEFFRPTPKTSLLGVLMIVVPYFSLTYFIKKERDRRENLIRTGQVAYKDRGFKFA</sequence>
<dbReference type="eggNOG" id="ENOG502S8GT">
    <property type="taxonomic scope" value="Eukaryota"/>
</dbReference>
<comment type="similarity">
    <text evidence="2">Belongs to the complex I NDUFB4 subunit family.</text>
</comment>
<evidence type="ECO:0000256" key="13">
    <source>
        <dbReference type="ARBA" id="ARBA00030987"/>
    </source>
</evidence>
<reference evidence="17" key="2">
    <citation type="submission" date="2010-06" db="EMBL/GenBank/DDBJ databases">
        <authorList>
            <person name="Jiang H."/>
            <person name="Abraham K."/>
            <person name="Ali S."/>
            <person name="Alsbrooks S.L."/>
            <person name="Anim B.N."/>
            <person name="Anosike U.S."/>
            <person name="Attaway T."/>
            <person name="Bandaranaike D.P."/>
            <person name="Battles P.K."/>
            <person name="Bell S.N."/>
            <person name="Bell A.V."/>
            <person name="Beltran B."/>
            <person name="Bickham C."/>
            <person name="Bustamante Y."/>
            <person name="Caleb T."/>
            <person name="Canada A."/>
            <person name="Cardenas V."/>
            <person name="Carter K."/>
            <person name="Chacko J."/>
            <person name="Chandrabose M.N."/>
            <person name="Chavez D."/>
            <person name="Chavez A."/>
            <person name="Chen L."/>
            <person name="Chu H.-S."/>
            <person name="Claassen K.J."/>
            <person name="Cockrell R."/>
            <person name="Collins M."/>
            <person name="Cooper J.A."/>
            <person name="Cree A."/>
            <person name="Curry S.M."/>
            <person name="Da Y."/>
            <person name="Dao M.D."/>
            <person name="Das B."/>
            <person name="Davila M.-L."/>
            <person name="Davy-Carroll L."/>
            <person name="Denson S."/>
            <person name="Dinh H."/>
            <person name="Ebong V.E."/>
            <person name="Edwards J.R."/>
            <person name="Egan A."/>
            <person name="El-Daye J."/>
            <person name="Escobedo L."/>
            <person name="Fernandez S."/>
            <person name="Fernando P.R."/>
            <person name="Flagg N."/>
            <person name="Forbes L.D."/>
            <person name="Fowler R.G."/>
            <person name="Fu Q."/>
            <person name="Gabisi R.A."/>
            <person name="Ganer J."/>
            <person name="Garbino Pronczuk A."/>
            <person name="Garcia R.M."/>
            <person name="Garner T."/>
            <person name="Garrett T.E."/>
            <person name="Gonzalez D.A."/>
            <person name="Hamid H."/>
            <person name="Hawkins E.S."/>
            <person name="Hirani K."/>
            <person name="Hogues M.E."/>
            <person name="Hollins B."/>
            <person name="Hsiao C.-H."/>
            <person name="Jabil R."/>
            <person name="James M.L."/>
            <person name="Jhangiani S.N."/>
            <person name="Johnson B."/>
            <person name="Johnson Q."/>
            <person name="Joshi V."/>
            <person name="Kalu J.B."/>
            <person name="Kam C."/>
            <person name="Kashfia A."/>
            <person name="Keebler J."/>
            <person name="Kisamo H."/>
            <person name="Kovar C.L."/>
            <person name="Lago L.A."/>
            <person name="Lai C.-Y."/>
            <person name="Laidlaw J."/>
            <person name="Lara F."/>
            <person name="Le T.-K."/>
            <person name="Lee S.L."/>
            <person name="Legall F.H."/>
            <person name="Lemon S.J."/>
            <person name="Lewis L.R."/>
            <person name="Li B."/>
            <person name="Liu Y."/>
            <person name="Liu Y.-S."/>
            <person name="Lopez J."/>
            <person name="Lozado R.J."/>
            <person name="Lu J."/>
            <person name="Madu R.C."/>
            <person name="Maheshwari M."/>
            <person name="Maheshwari R."/>
            <person name="Malloy K."/>
            <person name="Martinez E."/>
            <person name="Mathew T."/>
            <person name="Mercado I.C."/>
            <person name="Mercado C."/>
            <person name="Meyer B."/>
            <person name="Montgomery K."/>
            <person name="Morgan M.B."/>
            <person name="Munidasa M."/>
            <person name="Nazareth L.V."/>
            <person name="Nelson J."/>
            <person name="Ng B.M."/>
            <person name="Nguyen N.B."/>
            <person name="Nguyen P.Q."/>
            <person name="Nguyen T."/>
            <person name="Obregon M."/>
            <person name="Okwuonu G.O."/>
            <person name="Onwere C.G."/>
            <person name="Orozco G."/>
            <person name="Parra A."/>
            <person name="Patel S."/>
            <person name="Patil S."/>
            <person name="Perez A."/>
            <person name="Perez Y."/>
            <person name="Pham C."/>
            <person name="Primus E.L."/>
            <person name="Pu L.-L."/>
            <person name="Puazo M."/>
            <person name="Qin X."/>
            <person name="Quiroz J.B."/>
            <person name="Reese J."/>
            <person name="Richards S."/>
            <person name="Rives C.M."/>
            <person name="Robberts R."/>
            <person name="Ruiz S.J."/>
            <person name="Ruiz M.J."/>
            <person name="Santibanez J."/>
            <person name="Schneider B.W."/>
            <person name="Sisson I."/>
            <person name="Smith M."/>
            <person name="Sodergren E."/>
            <person name="Song X.-Z."/>
            <person name="Song B.B."/>
            <person name="Summersgill H."/>
            <person name="Thelus R."/>
            <person name="Thornton R.D."/>
            <person name="Trejos Z.Y."/>
            <person name="Usmani K."/>
            <person name="Vattathil S."/>
            <person name="Villasana D."/>
            <person name="Walker D.L."/>
            <person name="Wang S."/>
            <person name="Wang K."/>
            <person name="White C.S."/>
            <person name="Williams A.C."/>
            <person name="Williamson J."/>
            <person name="Wilson K."/>
            <person name="Woghiren I.O."/>
            <person name="Woodworth J.R."/>
            <person name="Worley K.C."/>
            <person name="Wright R.A."/>
            <person name="Wu W."/>
            <person name="Young L."/>
            <person name="Zhang L."/>
            <person name="Zhang J."/>
            <person name="Zhu Y."/>
            <person name="Muzny D.M."/>
            <person name="Weinstock G."/>
            <person name="Gibbs R.A."/>
        </authorList>
    </citation>
    <scope>NUCLEOTIDE SEQUENCE [LARGE SCALE GENOMIC DNA]</scope>
    <source>
        <strain evidence="17">LSR1</strain>
    </source>
</reference>
<evidence type="ECO:0000256" key="5">
    <source>
        <dbReference type="ARBA" id="ARBA00022660"/>
    </source>
</evidence>
<dbReference type="InParanoid" id="C4WU79"/>
<dbReference type="KEGG" id="api:100165200"/>
<reference evidence="16" key="3">
    <citation type="submission" date="2022-06" db="UniProtKB">
        <authorList>
            <consortium name="EnsemblMetazoa"/>
        </authorList>
    </citation>
    <scope>IDENTIFICATION</scope>
</reference>
<feature type="transmembrane region" description="Helical" evidence="14">
    <location>
        <begin position="76"/>
        <end position="94"/>
    </location>
</feature>
<dbReference type="EMBL" id="AK340947">
    <property type="protein sequence ID" value="BAH71449.1"/>
    <property type="molecule type" value="mRNA"/>
</dbReference>
<evidence type="ECO:0000256" key="11">
    <source>
        <dbReference type="ARBA" id="ARBA00023136"/>
    </source>
</evidence>
<keyword evidence="8" id="KW-0249">Electron transport</keyword>
<dbReference type="PANTHER" id="PTHR15469">
    <property type="entry name" value="NADH-UBIQUINONE OXIDOREDUCTASE B15 SUBUNIT"/>
    <property type="match status" value="1"/>
</dbReference>
<evidence type="ECO:0000256" key="4">
    <source>
        <dbReference type="ARBA" id="ARBA00022448"/>
    </source>
</evidence>